<organism evidence="1 2">
    <name type="scientific">Streptomyces catenulae</name>
    <dbReference type="NCBI Taxonomy" id="66875"/>
    <lineage>
        <taxon>Bacteria</taxon>
        <taxon>Bacillati</taxon>
        <taxon>Actinomycetota</taxon>
        <taxon>Actinomycetes</taxon>
        <taxon>Kitasatosporales</taxon>
        <taxon>Streptomycetaceae</taxon>
        <taxon>Streptomyces</taxon>
    </lineage>
</organism>
<accession>A0ABV2Z8M5</accession>
<sequence>MDPEITALASSAGTALVGALATDAWHGVRDRVLALWQRARPERAPGIAGDLDDTREELLTAPEGPGRDAVAADSGTEWEARLRRLLTAHPELAGELRALVADLTPPDAPAAGVTQHATASGNARVYQAGRDMRVGGEGRV</sequence>
<protein>
    <submittedName>
        <fullName evidence="1">Uncharacterized protein</fullName>
    </submittedName>
</protein>
<gene>
    <name evidence="1" type="ORF">AB0E61_30210</name>
</gene>
<evidence type="ECO:0000313" key="1">
    <source>
        <dbReference type="EMBL" id="MEU3714359.1"/>
    </source>
</evidence>
<keyword evidence="2" id="KW-1185">Reference proteome</keyword>
<dbReference type="RefSeq" id="WP_030282647.1">
    <property type="nucleotide sequence ID" value="NZ_JBEZVI010000043.1"/>
</dbReference>
<evidence type="ECO:0000313" key="2">
    <source>
        <dbReference type="Proteomes" id="UP001550853"/>
    </source>
</evidence>
<dbReference type="EMBL" id="JBEZVI010000043">
    <property type="protein sequence ID" value="MEU3714359.1"/>
    <property type="molecule type" value="Genomic_DNA"/>
</dbReference>
<name>A0ABV2Z8M5_9ACTN</name>
<comment type="caution">
    <text evidence="1">The sequence shown here is derived from an EMBL/GenBank/DDBJ whole genome shotgun (WGS) entry which is preliminary data.</text>
</comment>
<proteinExistence type="predicted"/>
<dbReference type="Proteomes" id="UP001550853">
    <property type="component" value="Unassembled WGS sequence"/>
</dbReference>
<reference evidence="1 2" key="1">
    <citation type="submission" date="2024-06" db="EMBL/GenBank/DDBJ databases">
        <title>The Natural Products Discovery Center: Release of the First 8490 Sequenced Strains for Exploring Actinobacteria Biosynthetic Diversity.</title>
        <authorList>
            <person name="Kalkreuter E."/>
            <person name="Kautsar S.A."/>
            <person name="Yang D."/>
            <person name="Bader C.D."/>
            <person name="Teijaro C.N."/>
            <person name="Fluegel L."/>
            <person name="Davis C.M."/>
            <person name="Simpson J.R."/>
            <person name="Lauterbach L."/>
            <person name="Steele A.D."/>
            <person name="Gui C."/>
            <person name="Meng S."/>
            <person name="Li G."/>
            <person name="Viehrig K."/>
            <person name="Ye F."/>
            <person name="Su P."/>
            <person name="Kiefer A.F."/>
            <person name="Nichols A."/>
            <person name="Cepeda A.J."/>
            <person name="Yan W."/>
            <person name="Fan B."/>
            <person name="Jiang Y."/>
            <person name="Adhikari A."/>
            <person name="Zheng C.-J."/>
            <person name="Schuster L."/>
            <person name="Cowan T.M."/>
            <person name="Smanski M.J."/>
            <person name="Chevrette M.G."/>
            <person name="De Carvalho L.P.S."/>
            <person name="Shen B."/>
        </authorList>
    </citation>
    <scope>NUCLEOTIDE SEQUENCE [LARGE SCALE GENOMIC DNA]</scope>
    <source>
        <strain evidence="1 2">NPDC033039</strain>
    </source>
</reference>